<evidence type="ECO:0000313" key="4">
    <source>
        <dbReference type="Proteomes" id="UP000031876"/>
    </source>
</evidence>
<evidence type="ECO:0000313" key="2">
    <source>
        <dbReference type="EMBL" id="MDR4174801.1"/>
    </source>
</evidence>
<dbReference type="RefSeq" id="WP_000493044.1">
    <property type="nucleotide sequence ID" value="NZ_CP009334.1"/>
</dbReference>
<reference evidence="3 5" key="3">
    <citation type="submission" date="2020-05" db="EMBL/GenBank/DDBJ databases">
        <title>FDA dAtabase for Regulatory Grade micrObial Sequences (FDA-ARGOS): Supporting development and validation of Infectious Disease Dx tests.</title>
        <authorList>
            <person name="Nelson B."/>
            <person name="Plummer A."/>
            <person name="Tallon L."/>
            <person name="Sadzewicz L."/>
            <person name="Zhao X."/>
            <person name="Vavikolanu K."/>
            <person name="Mehta A."/>
            <person name="Aluvathingal J."/>
            <person name="Nadendla S."/>
            <person name="Myers T."/>
            <person name="Yan Y."/>
            <person name="Sichtig H."/>
        </authorList>
    </citation>
    <scope>NUCLEOTIDE SEQUENCE [LARGE SCALE GENOMIC DNA]</scope>
    <source>
        <strain evidence="3 5">FDAARGOS_795</strain>
        <plasmid evidence="3 5">unnamed3</plasmid>
    </source>
</reference>
<dbReference type="Proteomes" id="UP000501107">
    <property type="component" value="Plasmid unnamed3"/>
</dbReference>
<organism evidence="3 5">
    <name type="scientific">Bacillus thuringiensis</name>
    <dbReference type="NCBI Taxonomy" id="1428"/>
    <lineage>
        <taxon>Bacteria</taxon>
        <taxon>Bacillati</taxon>
        <taxon>Bacillota</taxon>
        <taxon>Bacilli</taxon>
        <taxon>Bacillales</taxon>
        <taxon>Bacillaceae</taxon>
        <taxon>Bacillus</taxon>
        <taxon>Bacillus cereus group</taxon>
    </lineage>
</organism>
<dbReference type="AlphaFoldDB" id="A0A0B5NKX4"/>
<reference evidence="1 4" key="1">
    <citation type="journal article" date="2015" name="Genome Announc.">
        <title>Complete genome sequences for 35 biothreat assay-relevant bacillus species.</title>
        <authorList>
            <person name="Johnson S.L."/>
            <person name="Daligault H.E."/>
            <person name="Davenport K.W."/>
            <person name="Jaissle J."/>
            <person name="Frey K.G."/>
            <person name="Ladner J.T."/>
            <person name="Broomall S.M."/>
            <person name="Bishop-Lilly K.A."/>
            <person name="Bruce D.C."/>
            <person name="Gibbons H.S."/>
            <person name="Coyne S.R."/>
            <person name="Lo C.C."/>
            <person name="Meincke L."/>
            <person name="Munk A.C."/>
            <person name="Koroleva G.I."/>
            <person name="Rosenzweig C.N."/>
            <person name="Palacios G.F."/>
            <person name="Redden C.L."/>
            <person name="Minogue T.D."/>
            <person name="Chain P.S."/>
        </authorList>
    </citation>
    <scope>NUCLEOTIDE SEQUENCE [LARGE SCALE GENOMIC DNA]</scope>
    <source>
        <strain evidence="1 4">HD1011</strain>
        <plasmid evidence="1 4">2</plasmid>
    </source>
</reference>
<evidence type="ECO:0000313" key="3">
    <source>
        <dbReference type="EMBL" id="QKH22677.1"/>
    </source>
</evidence>
<dbReference type="Proteomes" id="UP000031876">
    <property type="component" value="Plasmid 2"/>
</dbReference>
<dbReference type="EMBL" id="VKQN01000001">
    <property type="protein sequence ID" value="MDR4174801.1"/>
    <property type="molecule type" value="Genomic_DNA"/>
</dbReference>
<dbReference type="EMBL" id="CP009334">
    <property type="protein sequence ID" value="AJG74037.1"/>
    <property type="molecule type" value="Genomic_DNA"/>
</dbReference>
<evidence type="ECO:0000313" key="5">
    <source>
        <dbReference type="Proteomes" id="UP000501107"/>
    </source>
</evidence>
<keyword evidence="3" id="KW-0614">Plasmid</keyword>
<dbReference type="Proteomes" id="UP001181533">
    <property type="component" value="Unassembled WGS sequence"/>
</dbReference>
<protein>
    <submittedName>
        <fullName evidence="3">Uncharacterized protein</fullName>
    </submittedName>
</protein>
<name>A0A0B5NKX4_BACTU</name>
<geneLocation type="plasmid" evidence="1 4">
    <name>2</name>
</geneLocation>
<dbReference type="KEGG" id="btw:BF38_5889"/>
<evidence type="ECO:0000313" key="1">
    <source>
        <dbReference type="EMBL" id="AJG74037.1"/>
    </source>
</evidence>
<proteinExistence type="predicted"/>
<gene>
    <name evidence="1" type="ORF">BF38_5889</name>
    <name evidence="2" type="ORF">FO599_01465</name>
    <name evidence="3" type="ORF">FOC89_01435</name>
</gene>
<reference evidence="2" key="2">
    <citation type="submission" date="2019-07" db="EMBL/GenBank/DDBJ databases">
        <title>Phylogenomic Reclassification of ATCC Bacillus Strains and Various Taxa within the Genus Bacillus.</title>
        <authorList>
            <person name="Riojas M.A."/>
            <person name="Frank A.M."/>
            <person name="Fenn S.L."/>
            <person name="King S.P."/>
            <person name="Brower S.M."/>
            <person name="Hazbon M.H."/>
        </authorList>
    </citation>
    <scope>NUCLEOTIDE SEQUENCE</scope>
    <source>
        <strain evidence="2">ATCC 35646</strain>
    </source>
</reference>
<sequence>MFSSRSNVFHLNSVKFEETKRVIQLPFEYIRENENDFGTVMIHGEKLFVFKDVHETLTPSTFENGRLALKDSNLKTREYFTFPTMLDVRNAVEEVVLEDNRLVVTINDVAYKRKLKVSVFAPDWLVEKYN</sequence>
<accession>A0A0B5NKX4</accession>
<geneLocation type="plasmid" evidence="3 5">
    <name>unnamed3</name>
</geneLocation>
<dbReference type="EMBL" id="CP053979">
    <property type="protein sequence ID" value="QKH22677.1"/>
    <property type="molecule type" value="Genomic_DNA"/>
</dbReference>